<dbReference type="SMART" id="SM00267">
    <property type="entry name" value="GGDEF"/>
    <property type="match status" value="1"/>
</dbReference>
<keyword evidence="2" id="KW-0472">Membrane</keyword>
<dbReference type="KEGG" id="rpe:RPE_3308"/>
<proteinExistence type="predicted"/>
<dbReference type="InterPro" id="IPR029787">
    <property type="entry name" value="Nucleotide_cyclase"/>
</dbReference>
<feature type="transmembrane region" description="Helical" evidence="2">
    <location>
        <begin position="135"/>
        <end position="155"/>
    </location>
</feature>
<dbReference type="CDD" id="cd01949">
    <property type="entry name" value="GGDEF"/>
    <property type="match status" value="1"/>
</dbReference>
<keyword evidence="2" id="KW-0812">Transmembrane</keyword>
<name>Q07LE3_RHOP5</name>
<dbReference type="eggNOG" id="COG2199">
    <property type="taxonomic scope" value="Bacteria"/>
</dbReference>
<gene>
    <name evidence="4" type="ordered locus">RPE_3308</name>
</gene>
<reference evidence="4" key="1">
    <citation type="submission" date="2006-09" db="EMBL/GenBank/DDBJ databases">
        <title>Complete sequence of Rhodopseudomonas palustris BisA53.</title>
        <authorList>
            <consortium name="US DOE Joint Genome Institute"/>
            <person name="Copeland A."/>
            <person name="Lucas S."/>
            <person name="Lapidus A."/>
            <person name="Barry K."/>
            <person name="Detter J.C."/>
            <person name="Glavina del Rio T."/>
            <person name="Hammon N."/>
            <person name="Israni S."/>
            <person name="Dalin E."/>
            <person name="Tice H."/>
            <person name="Pitluck S."/>
            <person name="Chain P."/>
            <person name="Malfatti S."/>
            <person name="Shin M."/>
            <person name="Vergez L."/>
            <person name="Schmutz J."/>
            <person name="Larimer F."/>
            <person name="Land M."/>
            <person name="Hauser L."/>
            <person name="Pelletier D.A."/>
            <person name="Kyrpides N."/>
            <person name="Kim E."/>
            <person name="Harwood C.S."/>
            <person name="Oda Y."/>
            <person name="Richardson P."/>
        </authorList>
    </citation>
    <scope>NUCLEOTIDE SEQUENCE [LARGE SCALE GENOMIC DNA]</scope>
    <source>
        <strain evidence="4">BisA53</strain>
    </source>
</reference>
<dbReference type="InterPro" id="IPR052163">
    <property type="entry name" value="DGC-Regulatory_Protein"/>
</dbReference>
<dbReference type="Pfam" id="PF00990">
    <property type="entry name" value="GGDEF"/>
    <property type="match status" value="1"/>
</dbReference>
<dbReference type="HOGENOM" id="CLU_000445_11_36_5"/>
<evidence type="ECO:0000259" key="3">
    <source>
        <dbReference type="PROSITE" id="PS50887"/>
    </source>
</evidence>
<evidence type="ECO:0000256" key="2">
    <source>
        <dbReference type="SAM" id="Phobius"/>
    </source>
</evidence>
<feature type="transmembrane region" description="Helical" evidence="2">
    <location>
        <begin position="55"/>
        <end position="73"/>
    </location>
</feature>
<evidence type="ECO:0000256" key="1">
    <source>
        <dbReference type="SAM" id="MobiDB-lite"/>
    </source>
</evidence>
<dbReference type="AlphaFoldDB" id="Q07LE3"/>
<dbReference type="OrthoDB" id="9812260at2"/>
<dbReference type="NCBIfam" id="TIGR00254">
    <property type="entry name" value="GGDEF"/>
    <property type="match status" value="1"/>
</dbReference>
<feature type="transmembrane region" description="Helical" evidence="2">
    <location>
        <begin position="112"/>
        <end position="129"/>
    </location>
</feature>
<feature type="domain" description="GGDEF" evidence="3">
    <location>
        <begin position="263"/>
        <end position="396"/>
    </location>
</feature>
<feature type="region of interest" description="Disordered" evidence="1">
    <location>
        <begin position="405"/>
        <end position="428"/>
    </location>
</feature>
<feature type="transmembrane region" description="Helical" evidence="2">
    <location>
        <begin position="167"/>
        <end position="184"/>
    </location>
</feature>
<protein>
    <submittedName>
        <fullName evidence="4">Diguanylate cyclase</fullName>
    </submittedName>
</protein>
<dbReference type="Gene3D" id="3.30.70.270">
    <property type="match status" value="1"/>
</dbReference>
<dbReference type="PANTHER" id="PTHR46663:SF4">
    <property type="entry name" value="DIGUANYLATE CYCLASE DGCT-RELATED"/>
    <property type="match status" value="1"/>
</dbReference>
<keyword evidence="2" id="KW-1133">Transmembrane helix</keyword>
<dbReference type="InterPro" id="IPR043128">
    <property type="entry name" value="Rev_trsase/Diguanyl_cyclase"/>
</dbReference>
<dbReference type="PANTHER" id="PTHR46663">
    <property type="entry name" value="DIGUANYLATE CYCLASE DGCT-RELATED"/>
    <property type="match status" value="1"/>
</dbReference>
<dbReference type="PROSITE" id="PS50887">
    <property type="entry name" value="GGDEF"/>
    <property type="match status" value="1"/>
</dbReference>
<dbReference type="EMBL" id="CP000463">
    <property type="protein sequence ID" value="ABJ07241.1"/>
    <property type="molecule type" value="Genomic_DNA"/>
</dbReference>
<accession>Q07LE3</accession>
<dbReference type="FunFam" id="3.30.70.270:FF:000001">
    <property type="entry name" value="Diguanylate cyclase domain protein"/>
    <property type="match status" value="1"/>
</dbReference>
<feature type="transmembrane region" description="Helical" evidence="2">
    <location>
        <begin position="190"/>
        <end position="209"/>
    </location>
</feature>
<sequence>MMTSASVLNADRRTADIGSGGLAVRLATWLTNGPRPQPPAVVRQLVLHSQTKKRTLILAVAATLLMVGITAAITGALWAYAWLAIEALFGVARYAALLSLEKAEAKGRDGNIAAVTLLGLAWAVSFSIGCGLCVISGEVSVIVLAGIVIAGLSGGISSRNAGTPRHGIIMIFLLATPFTWAMVFSPIPHLAVVAALVPFYGIAVAFILLENYQVLLDLFLSEQENRRLANADPLTGLPNRIMKRRCFDDLLGSAAIAADGHGQHFTAFCLDLDGFKAANDRYGHAAGDAILVAVAHRLRDSVRDIDLIFRVGGDEFVILLPALDTDQAEAVAARIINAISQPFDVDRRHQLRIGVSIGGACFPRDGQTADELLRSADRAMYEAKRRGKGGFVAYCPAHIAPGLVPSPDAGAPTAEEASEVPALHADRP</sequence>
<dbReference type="InterPro" id="IPR000160">
    <property type="entry name" value="GGDEF_dom"/>
</dbReference>
<dbReference type="GO" id="GO:0003824">
    <property type="term" value="F:catalytic activity"/>
    <property type="evidence" value="ECO:0007669"/>
    <property type="project" value="UniProtKB-ARBA"/>
</dbReference>
<evidence type="ECO:0000313" key="4">
    <source>
        <dbReference type="EMBL" id="ABJ07241.1"/>
    </source>
</evidence>
<dbReference type="SUPFAM" id="SSF55073">
    <property type="entry name" value="Nucleotide cyclase"/>
    <property type="match status" value="1"/>
</dbReference>
<dbReference type="STRING" id="316055.RPE_3308"/>
<organism evidence="4">
    <name type="scientific">Rhodopseudomonas palustris (strain BisA53)</name>
    <dbReference type="NCBI Taxonomy" id="316055"/>
    <lineage>
        <taxon>Bacteria</taxon>
        <taxon>Pseudomonadati</taxon>
        <taxon>Pseudomonadota</taxon>
        <taxon>Alphaproteobacteria</taxon>
        <taxon>Hyphomicrobiales</taxon>
        <taxon>Nitrobacteraceae</taxon>
        <taxon>Rhodopseudomonas</taxon>
    </lineage>
</organism>